<dbReference type="GO" id="GO:0006107">
    <property type="term" value="P:oxaloacetate metabolic process"/>
    <property type="evidence" value="ECO:0007669"/>
    <property type="project" value="TreeGrafter"/>
</dbReference>
<accession>A0A511DE71</accession>
<feature type="binding site" evidence="4">
    <location>
        <position position="94"/>
    </location>
    <ligand>
        <name>substrate</name>
    </ligand>
</feature>
<name>A0A511DE71_9PSEU</name>
<sequence>MIELRNPRAFFEPLCVGAPRPAPAVSTEPSRMIHFFDPGNERMRAKLPDLARRADVLLGNLEDAVPTDRKNAARAGLVEACRSGALDGARVWCRINALDSPWVLDDVTTLVSEVGAHLEVLMVPKVEGPRDVHFLDRLLAHLEARAGLTHQIGLHAIVETALGVTNLEAIAASSPRMQGMSFGPADLAASRRMRTLRPGGPHPGYRTMDDRTGDADNDDAAGARVSVVQDLWHASIVRMVDACAAFGLLPFYGPFGDISDPEGCEVQFRAAAVLGCVGAWSLHPGQIDIARRVFTPPADEVAAARRVLDALPDGSGVRMIDGRMTDDASWKQCRAMVDFADRAAERDARIAGDPLAGVAT</sequence>
<dbReference type="PIRSF" id="PIRSF015582">
    <property type="entry name" value="Cit_lyase_B"/>
    <property type="match status" value="1"/>
</dbReference>
<feature type="binding site" evidence="4">
    <location>
        <position position="159"/>
    </location>
    <ligand>
        <name>substrate</name>
    </ligand>
</feature>
<evidence type="ECO:0000256" key="2">
    <source>
        <dbReference type="ARBA" id="ARBA00022723"/>
    </source>
</evidence>
<feature type="domain" description="HpcH/HpaI aldolase/citrate lyase" evidence="6">
    <location>
        <begin position="53"/>
        <end position="192"/>
    </location>
</feature>
<dbReference type="InterPro" id="IPR015813">
    <property type="entry name" value="Pyrv/PenolPyrv_kinase-like_dom"/>
</dbReference>
<dbReference type="InterPro" id="IPR040442">
    <property type="entry name" value="Pyrv_kinase-like_dom_sf"/>
</dbReference>
<dbReference type="SUPFAM" id="SSF51621">
    <property type="entry name" value="Phosphoenolpyruvate/pyruvate domain"/>
    <property type="match status" value="1"/>
</dbReference>
<keyword evidence="8" id="KW-1185">Reference proteome</keyword>
<evidence type="ECO:0000256" key="4">
    <source>
        <dbReference type="PIRSR" id="PIRSR015582-1"/>
    </source>
</evidence>
<feature type="binding site" evidence="5">
    <location>
        <position position="159"/>
    </location>
    <ligand>
        <name>Mg(2+)</name>
        <dbReference type="ChEBI" id="CHEBI:18420"/>
    </ligand>
</feature>
<dbReference type="PANTHER" id="PTHR32308">
    <property type="entry name" value="LYASE BETA SUBUNIT, PUTATIVE (AFU_ORTHOLOGUE AFUA_4G13030)-RELATED"/>
    <property type="match status" value="1"/>
</dbReference>
<evidence type="ECO:0000259" key="6">
    <source>
        <dbReference type="Pfam" id="PF03328"/>
    </source>
</evidence>
<dbReference type="InterPro" id="IPR011206">
    <property type="entry name" value="Citrate_lyase_beta/mcl1/mcl2"/>
</dbReference>
<protein>
    <submittedName>
        <fullName evidence="7">Citrate lyase subunit beta</fullName>
    </submittedName>
</protein>
<dbReference type="PANTHER" id="PTHR32308:SF10">
    <property type="entry name" value="CITRATE LYASE SUBUNIT BETA"/>
    <property type="match status" value="1"/>
</dbReference>
<proteinExistence type="predicted"/>
<evidence type="ECO:0000256" key="5">
    <source>
        <dbReference type="PIRSR" id="PIRSR015582-2"/>
    </source>
</evidence>
<dbReference type="Proteomes" id="UP000321685">
    <property type="component" value="Unassembled WGS sequence"/>
</dbReference>
<keyword evidence="7" id="KW-0456">Lyase</keyword>
<dbReference type="GO" id="GO:0016829">
    <property type="term" value="F:lyase activity"/>
    <property type="evidence" value="ECO:0007669"/>
    <property type="project" value="UniProtKB-KW"/>
</dbReference>
<dbReference type="AlphaFoldDB" id="A0A511DE71"/>
<comment type="caution">
    <text evidence="7">The sequence shown here is derived from an EMBL/GenBank/DDBJ whole genome shotgun (WGS) entry which is preliminary data.</text>
</comment>
<evidence type="ECO:0000313" key="7">
    <source>
        <dbReference type="EMBL" id="GEL23085.1"/>
    </source>
</evidence>
<dbReference type="GO" id="GO:0000287">
    <property type="term" value="F:magnesium ion binding"/>
    <property type="evidence" value="ECO:0007669"/>
    <property type="project" value="TreeGrafter"/>
</dbReference>
<comment type="cofactor">
    <cofactor evidence="1">
        <name>Mg(2+)</name>
        <dbReference type="ChEBI" id="CHEBI:18420"/>
    </cofactor>
</comment>
<dbReference type="Pfam" id="PF03328">
    <property type="entry name" value="HpcH_HpaI"/>
    <property type="match status" value="1"/>
</dbReference>
<evidence type="ECO:0000256" key="3">
    <source>
        <dbReference type="ARBA" id="ARBA00022842"/>
    </source>
</evidence>
<keyword evidence="2 5" id="KW-0479">Metal-binding</keyword>
<keyword evidence="3 5" id="KW-0460">Magnesium</keyword>
<organism evidence="7 8">
    <name type="scientific">Pseudonocardia sulfidoxydans NBRC 16205</name>
    <dbReference type="NCBI Taxonomy" id="1223511"/>
    <lineage>
        <taxon>Bacteria</taxon>
        <taxon>Bacillati</taxon>
        <taxon>Actinomycetota</taxon>
        <taxon>Actinomycetes</taxon>
        <taxon>Pseudonocardiales</taxon>
        <taxon>Pseudonocardiaceae</taxon>
        <taxon>Pseudonocardia</taxon>
    </lineage>
</organism>
<feature type="binding site" evidence="5">
    <location>
        <position position="186"/>
    </location>
    <ligand>
        <name>Mg(2+)</name>
        <dbReference type="ChEBI" id="CHEBI:18420"/>
    </ligand>
</feature>
<reference evidence="7 8" key="1">
    <citation type="submission" date="2019-07" db="EMBL/GenBank/DDBJ databases">
        <title>Whole genome shotgun sequence of Pseudonocardia sulfidoxydans NBRC 16205.</title>
        <authorList>
            <person name="Hosoyama A."/>
            <person name="Uohara A."/>
            <person name="Ohji S."/>
            <person name="Ichikawa N."/>
        </authorList>
    </citation>
    <scope>NUCLEOTIDE SEQUENCE [LARGE SCALE GENOMIC DNA]</scope>
    <source>
        <strain evidence="7 8">NBRC 16205</strain>
    </source>
</reference>
<dbReference type="InterPro" id="IPR005000">
    <property type="entry name" value="Aldolase/citrate-lyase_domain"/>
</dbReference>
<evidence type="ECO:0000313" key="8">
    <source>
        <dbReference type="Proteomes" id="UP000321685"/>
    </source>
</evidence>
<evidence type="ECO:0000256" key="1">
    <source>
        <dbReference type="ARBA" id="ARBA00001946"/>
    </source>
</evidence>
<dbReference type="EMBL" id="BJVJ01000015">
    <property type="protein sequence ID" value="GEL23085.1"/>
    <property type="molecule type" value="Genomic_DNA"/>
</dbReference>
<gene>
    <name evidence="7" type="primary">citE</name>
    <name evidence="7" type="ORF">PSU4_20390</name>
</gene>
<dbReference type="Gene3D" id="3.20.20.60">
    <property type="entry name" value="Phosphoenolpyruvate-binding domains"/>
    <property type="match status" value="1"/>
</dbReference>